<proteinExistence type="predicted"/>
<evidence type="ECO:0000313" key="1">
    <source>
        <dbReference type="EMBL" id="CAA0829004.1"/>
    </source>
</evidence>
<dbReference type="Proteomes" id="UP001153555">
    <property type="component" value="Unassembled WGS sequence"/>
</dbReference>
<gene>
    <name evidence="1" type="ORF">SHERM_24596</name>
</gene>
<sequence length="59" mass="6488">SGAGGGGRPNLKDGYSNWSIRMSVQSQRGMSSGRRVRLWGIDAPFLFSKLMLKLFLVCP</sequence>
<dbReference type="AlphaFoldDB" id="A0A9N7NFE6"/>
<name>A0A9N7NFE6_STRHE</name>
<keyword evidence="2" id="KW-1185">Reference proteome</keyword>
<reference evidence="1" key="1">
    <citation type="submission" date="2019-12" db="EMBL/GenBank/DDBJ databases">
        <authorList>
            <person name="Scholes J."/>
        </authorList>
    </citation>
    <scope>NUCLEOTIDE SEQUENCE</scope>
</reference>
<feature type="non-terminal residue" evidence="1">
    <location>
        <position position="1"/>
    </location>
</feature>
<organism evidence="1 2">
    <name type="scientific">Striga hermonthica</name>
    <name type="common">Purple witchweed</name>
    <name type="synonym">Buchnera hermonthica</name>
    <dbReference type="NCBI Taxonomy" id="68872"/>
    <lineage>
        <taxon>Eukaryota</taxon>
        <taxon>Viridiplantae</taxon>
        <taxon>Streptophyta</taxon>
        <taxon>Embryophyta</taxon>
        <taxon>Tracheophyta</taxon>
        <taxon>Spermatophyta</taxon>
        <taxon>Magnoliopsida</taxon>
        <taxon>eudicotyledons</taxon>
        <taxon>Gunneridae</taxon>
        <taxon>Pentapetalae</taxon>
        <taxon>asterids</taxon>
        <taxon>lamiids</taxon>
        <taxon>Lamiales</taxon>
        <taxon>Orobanchaceae</taxon>
        <taxon>Buchnereae</taxon>
        <taxon>Striga</taxon>
    </lineage>
</organism>
<comment type="caution">
    <text evidence="1">The sequence shown here is derived from an EMBL/GenBank/DDBJ whole genome shotgun (WGS) entry which is preliminary data.</text>
</comment>
<evidence type="ECO:0000313" key="2">
    <source>
        <dbReference type="Proteomes" id="UP001153555"/>
    </source>
</evidence>
<dbReference type="EMBL" id="CACSLK010027773">
    <property type="protein sequence ID" value="CAA0829004.1"/>
    <property type="molecule type" value="Genomic_DNA"/>
</dbReference>
<feature type="non-terminal residue" evidence="1">
    <location>
        <position position="59"/>
    </location>
</feature>
<accession>A0A9N7NFE6</accession>
<protein>
    <submittedName>
        <fullName evidence="1">Uncharacterized protein</fullName>
    </submittedName>
</protein>